<dbReference type="Pfam" id="PF00563">
    <property type="entry name" value="EAL"/>
    <property type="match status" value="1"/>
</dbReference>
<dbReference type="PROSITE" id="PS50883">
    <property type="entry name" value="EAL"/>
    <property type="match status" value="1"/>
</dbReference>
<comment type="caution">
    <text evidence="3">The sequence shown here is derived from an EMBL/GenBank/DDBJ whole genome shotgun (WGS) entry which is preliminary data.</text>
</comment>
<dbReference type="InterPro" id="IPR035965">
    <property type="entry name" value="PAS-like_dom_sf"/>
</dbReference>
<dbReference type="SUPFAM" id="SSF55785">
    <property type="entry name" value="PYP-like sensor domain (PAS domain)"/>
    <property type="match status" value="2"/>
</dbReference>
<proteinExistence type="predicted"/>
<feature type="domain" description="GGDEF" evidence="2">
    <location>
        <begin position="324"/>
        <end position="451"/>
    </location>
</feature>
<dbReference type="InterPro" id="IPR029787">
    <property type="entry name" value="Nucleotide_cyclase"/>
</dbReference>
<dbReference type="InterPro" id="IPR000014">
    <property type="entry name" value="PAS"/>
</dbReference>
<dbReference type="Pfam" id="PF00990">
    <property type="entry name" value="GGDEF"/>
    <property type="match status" value="1"/>
</dbReference>
<evidence type="ECO:0000259" key="1">
    <source>
        <dbReference type="PROSITE" id="PS50883"/>
    </source>
</evidence>
<dbReference type="CDD" id="cd01948">
    <property type="entry name" value="EAL"/>
    <property type="match status" value="1"/>
</dbReference>
<dbReference type="Gene3D" id="3.30.70.270">
    <property type="match status" value="1"/>
</dbReference>
<name>A0A6I2UUR2_9FIRM</name>
<protein>
    <submittedName>
        <fullName evidence="3">EAL domain-containing protein</fullName>
    </submittedName>
</protein>
<sequence length="896" mass="103307">MGKGVNAAPFLKGRRFMESSKTVVLAKTLLREYYEFGNVVKLRQLFTEDVIVFGIKSEHYARGPQEAEHFLRRMHHIIEACRVTKMSGVAKPSPSGMTVRVSVVYSTTDRMRNMQQVLVMFRDTPDGRRICGLHFQRDVRRELTYQVVSAHLMNRGEGEESSMDEVMDMVASYVNCAYVQYHTGSQLPIDYFSDELWRMLGYPDGESFSLRLKDRLANLIHPCDFEASQAEIKRHLMNSDSYQVEYRMCRQDGSYIWCMECGRYLFDKTTGVGAFNAVITNLSPLKQTHASFLHNLRHDRLTNLYNKKAFCRRAAEVIAQEPDREFEIMRFNIARFKVINDLFGEETGDRLLKYVAHFLKSIRLEPCVYGRLYADNFLLCYPTEGEVRSHLIHSLQMLAESFALDYRIDFYFGVYTVHDPEMSVTTMLDRAAMGLSKAARNGLVVCGEYDEDMRDCIVNEQVIVNNMHGSLKRGEFVVYFQPKYDLMSEKIVGAEALVRWLHPQLGFISPIKFVPIFERNGFIYQLDKYVWERTCQQLRKDIDEGRPVLPISINVSRIDFYSPNIVQVFESLIRKYDIPPRLLELELTESAYVENPQQIIEITKKLQAKGFPILMDDFGSGYSSLNMLKDMPVDILKIDLKFLADSGEEDHGRGGNILNSVVRMAKWLHIPVIVEGVETQQQVDFLRTIGCECVQGYFFSKPVPVDVYEELVSKGHQHAPAKVHLGPEDTTDMMNLSAQLTVLFNSSGGAIGLYELVGDHLEILRANDGYFQLFGDSRETVYGPEHTVLDHIAKEDQPVFWQTIHAARESGKTKECELRRDCAEGRRLWLRVRVSIIYAEHMRTLLYLIMEDITPLAREREYLQNLLRKVRDIAPAQVAELEAQMKQENERKEAVK</sequence>
<evidence type="ECO:0000259" key="2">
    <source>
        <dbReference type="PROSITE" id="PS50887"/>
    </source>
</evidence>
<dbReference type="CDD" id="cd01949">
    <property type="entry name" value="GGDEF"/>
    <property type="match status" value="1"/>
</dbReference>
<evidence type="ECO:0000313" key="4">
    <source>
        <dbReference type="Proteomes" id="UP000430222"/>
    </source>
</evidence>
<dbReference type="InterPro" id="IPR043128">
    <property type="entry name" value="Rev_trsase/Diguanyl_cyclase"/>
</dbReference>
<dbReference type="PROSITE" id="PS50887">
    <property type="entry name" value="GGDEF"/>
    <property type="match status" value="1"/>
</dbReference>
<dbReference type="PANTHER" id="PTHR44757">
    <property type="entry name" value="DIGUANYLATE CYCLASE DGCP"/>
    <property type="match status" value="1"/>
</dbReference>
<dbReference type="InterPro" id="IPR000160">
    <property type="entry name" value="GGDEF_dom"/>
</dbReference>
<accession>A0A6I2UUR2</accession>
<feature type="domain" description="EAL" evidence="1">
    <location>
        <begin position="460"/>
        <end position="716"/>
    </location>
</feature>
<dbReference type="InterPro" id="IPR013655">
    <property type="entry name" value="PAS_fold_3"/>
</dbReference>
<dbReference type="Pfam" id="PF08447">
    <property type="entry name" value="PAS_3"/>
    <property type="match status" value="2"/>
</dbReference>
<dbReference type="SMART" id="SM00267">
    <property type="entry name" value="GGDEF"/>
    <property type="match status" value="1"/>
</dbReference>
<dbReference type="InterPro" id="IPR001633">
    <property type="entry name" value="EAL_dom"/>
</dbReference>
<dbReference type="SUPFAM" id="SSF141868">
    <property type="entry name" value="EAL domain-like"/>
    <property type="match status" value="1"/>
</dbReference>
<dbReference type="NCBIfam" id="TIGR00254">
    <property type="entry name" value="GGDEF"/>
    <property type="match status" value="1"/>
</dbReference>
<dbReference type="Proteomes" id="UP000430222">
    <property type="component" value="Unassembled WGS sequence"/>
</dbReference>
<dbReference type="AlphaFoldDB" id="A0A6I2UUR2"/>
<dbReference type="Gene3D" id="3.20.20.450">
    <property type="entry name" value="EAL domain"/>
    <property type="match status" value="1"/>
</dbReference>
<reference evidence="3 4" key="1">
    <citation type="submission" date="2019-08" db="EMBL/GenBank/DDBJ databases">
        <title>In-depth cultivation of the pig gut microbiome towards novel bacterial diversity and tailored functional studies.</title>
        <authorList>
            <person name="Wylensek D."/>
            <person name="Hitch T.C.A."/>
            <person name="Clavel T."/>
        </authorList>
    </citation>
    <scope>NUCLEOTIDE SEQUENCE [LARGE SCALE GENOMIC DNA]</scope>
    <source>
        <strain evidence="4">WCA-380-WT-3B3</strain>
    </source>
</reference>
<dbReference type="InterPro" id="IPR035919">
    <property type="entry name" value="EAL_sf"/>
</dbReference>
<keyword evidence="4" id="KW-1185">Reference proteome</keyword>
<dbReference type="PANTHER" id="PTHR44757:SF2">
    <property type="entry name" value="BIOFILM ARCHITECTURE MAINTENANCE PROTEIN MBAA"/>
    <property type="match status" value="1"/>
</dbReference>
<dbReference type="EMBL" id="VUNL01000001">
    <property type="protein sequence ID" value="MSV23784.1"/>
    <property type="molecule type" value="Genomic_DNA"/>
</dbReference>
<dbReference type="InterPro" id="IPR001610">
    <property type="entry name" value="PAC"/>
</dbReference>
<dbReference type="SUPFAM" id="SSF55073">
    <property type="entry name" value="Nucleotide cyclase"/>
    <property type="match status" value="1"/>
</dbReference>
<gene>
    <name evidence="3" type="ORF">FYJ78_00990</name>
</gene>
<organism evidence="3 4">
    <name type="scientific">Selenomonas montiformis</name>
    <dbReference type="NCBI Taxonomy" id="2652285"/>
    <lineage>
        <taxon>Bacteria</taxon>
        <taxon>Bacillati</taxon>
        <taxon>Bacillota</taxon>
        <taxon>Negativicutes</taxon>
        <taxon>Selenomonadales</taxon>
        <taxon>Selenomonadaceae</taxon>
        <taxon>Selenomonas</taxon>
    </lineage>
</organism>
<evidence type="ECO:0000313" key="3">
    <source>
        <dbReference type="EMBL" id="MSV23784.1"/>
    </source>
</evidence>
<dbReference type="NCBIfam" id="TIGR00229">
    <property type="entry name" value="sensory_box"/>
    <property type="match status" value="1"/>
</dbReference>
<dbReference type="Gene3D" id="3.30.450.20">
    <property type="entry name" value="PAS domain"/>
    <property type="match status" value="2"/>
</dbReference>
<dbReference type="InterPro" id="IPR052155">
    <property type="entry name" value="Biofilm_reg_signaling"/>
</dbReference>
<dbReference type="SMART" id="SM00086">
    <property type="entry name" value="PAC"/>
    <property type="match status" value="2"/>
</dbReference>
<dbReference type="SMART" id="SM00052">
    <property type="entry name" value="EAL"/>
    <property type="match status" value="1"/>
</dbReference>
<dbReference type="CDD" id="cd00130">
    <property type="entry name" value="PAS"/>
    <property type="match status" value="2"/>
</dbReference>